<gene>
    <name evidence="1" type="ORF">GEV33_002806</name>
</gene>
<organism evidence="1 2">
    <name type="scientific">Tenebrio molitor</name>
    <name type="common">Yellow mealworm beetle</name>
    <dbReference type="NCBI Taxonomy" id="7067"/>
    <lineage>
        <taxon>Eukaryota</taxon>
        <taxon>Metazoa</taxon>
        <taxon>Ecdysozoa</taxon>
        <taxon>Arthropoda</taxon>
        <taxon>Hexapoda</taxon>
        <taxon>Insecta</taxon>
        <taxon>Pterygota</taxon>
        <taxon>Neoptera</taxon>
        <taxon>Endopterygota</taxon>
        <taxon>Coleoptera</taxon>
        <taxon>Polyphaga</taxon>
        <taxon>Cucujiformia</taxon>
        <taxon>Tenebrionidae</taxon>
        <taxon>Tenebrio</taxon>
    </lineage>
</organism>
<reference evidence="1" key="2">
    <citation type="submission" date="2021-08" db="EMBL/GenBank/DDBJ databases">
        <authorList>
            <person name="Eriksson T."/>
        </authorList>
    </citation>
    <scope>NUCLEOTIDE SEQUENCE</scope>
    <source>
        <strain evidence="1">Stoneville</strain>
        <tissue evidence="1">Whole head</tissue>
    </source>
</reference>
<evidence type="ECO:0000313" key="2">
    <source>
        <dbReference type="Proteomes" id="UP000719412"/>
    </source>
</evidence>
<comment type="caution">
    <text evidence="1">The sequence shown here is derived from an EMBL/GenBank/DDBJ whole genome shotgun (WGS) entry which is preliminary data.</text>
</comment>
<protein>
    <submittedName>
        <fullName evidence="1">Uncharacterized protein</fullName>
    </submittedName>
</protein>
<dbReference type="AlphaFoldDB" id="A0A8J6HJM3"/>
<sequence>MEARSERPDVAVCLEGQRSPIIYRTQVNAPIKVSRLLCVYYASTTHGFLWALGRKKKLHFLPSSIPKDTVRDEILMRESGSVQLPLDQIEIIPFCTSVRGIKRT</sequence>
<evidence type="ECO:0000313" key="1">
    <source>
        <dbReference type="EMBL" id="KAH0819985.1"/>
    </source>
</evidence>
<name>A0A8J6HJM3_TENMO</name>
<reference evidence="1" key="1">
    <citation type="journal article" date="2020" name="J Insects Food Feed">
        <title>The yellow mealworm (Tenebrio molitor) genome: a resource for the emerging insects as food and feed industry.</title>
        <authorList>
            <person name="Eriksson T."/>
            <person name="Andere A."/>
            <person name="Kelstrup H."/>
            <person name="Emery V."/>
            <person name="Picard C."/>
        </authorList>
    </citation>
    <scope>NUCLEOTIDE SEQUENCE</scope>
    <source>
        <strain evidence="1">Stoneville</strain>
        <tissue evidence="1">Whole head</tissue>
    </source>
</reference>
<dbReference type="Proteomes" id="UP000719412">
    <property type="component" value="Unassembled WGS sequence"/>
</dbReference>
<dbReference type="EMBL" id="JABDTM020013121">
    <property type="protein sequence ID" value="KAH0819985.1"/>
    <property type="molecule type" value="Genomic_DNA"/>
</dbReference>
<keyword evidence="2" id="KW-1185">Reference proteome</keyword>
<accession>A0A8J6HJM3</accession>
<proteinExistence type="predicted"/>